<comment type="caution">
    <text evidence="1">The sequence shown here is derived from an EMBL/GenBank/DDBJ whole genome shotgun (WGS) entry which is preliminary data.</text>
</comment>
<reference evidence="1" key="1">
    <citation type="submission" date="2020-11" db="EMBL/GenBank/DDBJ databases">
        <authorList>
            <person name="Whitehead M."/>
        </authorList>
    </citation>
    <scope>NUCLEOTIDE SEQUENCE</scope>
    <source>
        <strain evidence="1">EGII</strain>
    </source>
</reference>
<keyword evidence="2" id="KW-1185">Reference proteome</keyword>
<gene>
    <name evidence="1" type="ORF">CCAP1982_LOCUS22006</name>
</gene>
<evidence type="ECO:0000313" key="1">
    <source>
        <dbReference type="EMBL" id="CAD7013999.1"/>
    </source>
</evidence>
<dbReference type="EMBL" id="CAJHJT010000056">
    <property type="protein sequence ID" value="CAD7013999.1"/>
    <property type="molecule type" value="Genomic_DNA"/>
</dbReference>
<sequence length="58" mass="6863">MYTKITKNSNLSKRKYNDACSIRTHRYNYTALKQQQRQIFYKINIFYIAVSLPCGVAP</sequence>
<protein>
    <submittedName>
        <fullName evidence="1">(Mediterranean fruit fly) hypothetical protein</fullName>
    </submittedName>
</protein>
<dbReference type="Proteomes" id="UP000606786">
    <property type="component" value="Unassembled WGS sequence"/>
</dbReference>
<accession>A0A811VIC7</accession>
<proteinExistence type="predicted"/>
<feature type="non-terminal residue" evidence="1">
    <location>
        <position position="58"/>
    </location>
</feature>
<name>A0A811VIC7_CERCA</name>
<dbReference type="AlphaFoldDB" id="A0A811VIC7"/>
<organism evidence="1 2">
    <name type="scientific">Ceratitis capitata</name>
    <name type="common">Mediterranean fruit fly</name>
    <name type="synonym">Tephritis capitata</name>
    <dbReference type="NCBI Taxonomy" id="7213"/>
    <lineage>
        <taxon>Eukaryota</taxon>
        <taxon>Metazoa</taxon>
        <taxon>Ecdysozoa</taxon>
        <taxon>Arthropoda</taxon>
        <taxon>Hexapoda</taxon>
        <taxon>Insecta</taxon>
        <taxon>Pterygota</taxon>
        <taxon>Neoptera</taxon>
        <taxon>Endopterygota</taxon>
        <taxon>Diptera</taxon>
        <taxon>Brachycera</taxon>
        <taxon>Muscomorpha</taxon>
        <taxon>Tephritoidea</taxon>
        <taxon>Tephritidae</taxon>
        <taxon>Ceratitis</taxon>
        <taxon>Ceratitis</taxon>
    </lineage>
</organism>
<evidence type="ECO:0000313" key="2">
    <source>
        <dbReference type="Proteomes" id="UP000606786"/>
    </source>
</evidence>
<feature type="non-terminal residue" evidence="1">
    <location>
        <position position="1"/>
    </location>
</feature>